<evidence type="ECO:0000313" key="2">
    <source>
        <dbReference type="Proteomes" id="UP000075517"/>
    </source>
</evidence>
<proteinExistence type="predicted"/>
<name>A0A150NBN1_GEOSE</name>
<dbReference type="PATRIC" id="fig|1422.17.peg.3028"/>
<organism evidence="1 2">
    <name type="scientific">Geobacillus stearothermophilus</name>
    <name type="common">Bacillus stearothermophilus</name>
    <dbReference type="NCBI Taxonomy" id="1422"/>
    <lineage>
        <taxon>Bacteria</taxon>
        <taxon>Bacillati</taxon>
        <taxon>Bacillota</taxon>
        <taxon>Bacilli</taxon>
        <taxon>Bacillales</taxon>
        <taxon>Anoxybacillaceae</taxon>
        <taxon>Geobacillus</taxon>
    </lineage>
</organism>
<dbReference type="AlphaFoldDB" id="A0A150NBN1"/>
<protein>
    <submittedName>
        <fullName evidence="1">Uncharacterized protein</fullName>
    </submittedName>
</protein>
<comment type="caution">
    <text evidence="1">The sequence shown here is derived from an EMBL/GenBank/DDBJ whole genome shotgun (WGS) entry which is preliminary data.</text>
</comment>
<gene>
    <name evidence="1" type="ORF">B4114_2520</name>
</gene>
<evidence type="ECO:0000313" key="1">
    <source>
        <dbReference type="EMBL" id="KYD34084.1"/>
    </source>
</evidence>
<sequence>MIKSPEKLLTGMLLSRSSPRCPHEALEESFFLYHPPKPLYHPPKKEN</sequence>
<dbReference type="Proteomes" id="UP000075517">
    <property type="component" value="Unassembled WGS sequence"/>
</dbReference>
<dbReference type="EMBL" id="LQYY01000060">
    <property type="protein sequence ID" value="KYD34084.1"/>
    <property type="molecule type" value="Genomic_DNA"/>
</dbReference>
<accession>A0A150NBN1</accession>
<reference evidence="1 2" key="1">
    <citation type="submission" date="2016-01" db="EMBL/GenBank/DDBJ databases">
        <title>Draft Genome Sequences of Seven Thermophilic Sporeformers Isolated from Foods.</title>
        <authorList>
            <person name="Berendsen E.M."/>
            <person name="Wells-Bennik M.H."/>
            <person name="Krawcyk A.O."/>
            <person name="De Jong A."/>
            <person name="Holsappel S."/>
            <person name="Eijlander R.T."/>
            <person name="Kuipers O.P."/>
        </authorList>
    </citation>
    <scope>NUCLEOTIDE SEQUENCE [LARGE SCALE GENOMIC DNA]</scope>
    <source>
        <strain evidence="1 2">B4114</strain>
    </source>
</reference>